<dbReference type="NCBIfam" id="TIGR02180">
    <property type="entry name" value="GRX_euk"/>
    <property type="match status" value="1"/>
</dbReference>
<evidence type="ECO:0000256" key="8">
    <source>
        <dbReference type="ARBA" id="ARBA00022982"/>
    </source>
</evidence>
<keyword evidence="11" id="KW-0496">Mitochondrion</keyword>
<evidence type="ECO:0000256" key="5">
    <source>
        <dbReference type="ARBA" id="ARBA00022714"/>
    </source>
</evidence>
<dbReference type="CDD" id="cd03419">
    <property type="entry name" value="GRX_GRXh_1_2_like"/>
    <property type="match status" value="1"/>
</dbReference>
<protein>
    <recommendedName>
        <fullName evidence="17">Glutaredoxin-2, mitochondrial</fullName>
    </recommendedName>
</protein>
<dbReference type="PROSITE" id="PS51354">
    <property type="entry name" value="GLUTAREDOXIN_2"/>
    <property type="match status" value="1"/>
</dbReference>
<dbReference type="InterPro" id="IPR002109">
    <property type="entry name" value="Glutaredoxin"/>
</dbReference>
<dbReference type="SUPFAM" id="SSF52833">
    <property type="entry name" value="Thioredoxin-like"/>
    <property type="match status" value="1"/>
</dbReference>
<evidence type="ECO:0000256" key="13">
    <source>
        <dbReference type="ARBA" id="ARBA00023206"/>
    </source>
</evidence>
<evidence type="ECO:0000256" key="14">
    <source>
        <dbReference type="ARBA" id="ARBA00023284"/>
    </source>
</evidence>
<dbReference type="AlphaFoldDB" id="A0A7R8W558"/>
<dbReference type="InterPro" id="IPR011899">
    <property type="entry name" value="Glutaredoxin_euk/vir"/>
</dbReference>
<comment type="similarity">
    <text evidence="3">Belongs to the glutaredoxin family.</text>
</comment>
<sequence length="159" mass="17182">MVAPFVVYAGVRGAARTSLILDLRETFRQQTDFHMGNSSSSPVVDMNGALAKDVQTTIKTNSVVVYSTTYCPYCAMAKKALQDLGVKFKLIELNKHPQGEEIRDILRVLTGARSVPRVFVNGNFIGGGTETKTLAESGELTKMLSEHSVNQNSPGDGDG</sequence>
<evidence type="ECO:0000256" key="11">
    <source>
        <dbReference type="ARBA" id="ARBA00023128"/>
    </source>
</evidence>
<dbReference type="EMBL" id="OB660272">
    <property type="protein sequence ID" value="CAD7223891.1"/>
    <property type="molecule type" value="Genomic_DNA"/>
</dbReference>
<keyword evidence="14" id="KW-0676">Redox-active center</keyword>
<evidence type="ECO:0000256" key="15">
    <source>
        <dbReference type="ARBA" id="ARBA00037470"/>
    </source>
</evidence>
<evidence type="ECO:0000256" key="17">
    <source>
        <dbReference type="ARBA" id="ARBA00039819"/>
    </source>
</evidence>
<dbReference type="Pfam" id="PF00462">
    <property type="entry name" value="Glutaredoxin"/>
    <property type="match status" value="1"/>
</dbReference>
<comment type="subcellular location">
    <subcellularLocation>
        <location evidence="2">Mitochondrion</location>
    </subcellularLocation>
</comment>
<dbReference type="GO" id="GO:0005739">
    <property type="term" value="C:mitochondrion"/>
    <property type="evidence" value="ECO:0007669"/>
    <property type="project" value="UniProtKB-SubCell"/>
</dbReference>
<dbReference type="PANTHER" id="PTHR46679:SF1">
    <property type="entry name" value="GLUTAREDOXIN-2, MITOCHONDRIAL"/>
    <property type="match status" value="1"/>
</dbReference>
<dbReference type="PROSITE" id="PS00195">
    <property type="entry name" value="GLUTAREDOXIN_1"/>
    <property type="match status" value="1"/>
</dbReference>
<dbReference type="InterPro" id="IPR036249">
    <property type="entry name" value="Thioredoxin-like_sf"/>
</dbReference>
<dbReference type="PANTHER" id="PTHR46679">
    <property type="match status" value="1"/>
</dbReference>
<evidence type="ECO:0000256" key="4">
    <source>
        <dbReference type="ARBA" id="ARBA00022448"/>
    </source>
</evidence>
<comment type="function">
    <text evidence="1">Has a glutathione-disulfide oxidoreductase activity in the presence of NADPH and glutathione reductase. Reduces low molecular weight disulfides and proteins.</text>
</comment>
<keyword evidence="12" id="KW-1015">Disulfide bond</keyword>
<keyword evidence="8" id="KW-0249">Electron transport</keyword>
<dbReference type="InterPro" id="IPR014025">
    <property type="entry name" value="Glutaredoxin_subgr"/>
</dbReference>
<dbReference type="InterPro" id="IPR011767">
    <property type="entry name" value="GLR_AS"/>
</dbReference>
<evidence type="ECO:0000256" key="16">
    <source>
        <dbReference type="ARBA" id="ARBA00038558"/>
    </source>
</evidence>
<keyword evidence="9" id="KW-0408">Iron</keyword>
<evidence type="ECO:0000256" key="10">
    <source>
        <dbReference type="ARBA" id="ARBA00023014"/>
    </source>
</evidence>
<feature type="domain" description="Glutaredoxin" evidence="18">
    <location>
        <begin position="63"/>
        <end position="125"/>
    </location>
</feature>
<dbReference type="GO" id="GO:0015035">
    <property type="term" value="F:protein-disulfide reductase activity"/>
    <property type="evidence" value="ECO:0007669"/>
    <property type="project" value="TreeGrafter"/>
</dbReference>
<evidence type="ECO:0000256" key="1">
    <source>
        <dbReference type="ARBA" id="ARBA00002549"/>
    </source>
</evidence>
<dbReference type="OrthoDB" id="418495at2759"/>
<comment type="function">
    <text evidence="15">Glutathione-dependent oxidoreductase that facilitates the maintenance of mitochondrial redox homeostasis upon induction of apoptosis by oxidative stress. Involved in response to hydrogen peroxide and regulation of apoptosis caused by oxidative stress. Acts as a very efficient catalyst of monothiol reactions because of its high affinity for protein glutathione-mixed disulfides. Can receive electrons not only from glutathione (GSH), but also from thioredoxin reductase supporting both monothiol and dithiol reactions. Efficiently catalyzes both glutathionylation and deglutathionylation of mitochondrial complex I, which in turn regulates the superoxide production by the complex. Overexpression decreases the susceptibility to apoptosis and prevents loss of cardiolipin and cytochrome c release.</text>
</comment>
<evidence type="ECO:0000256" key="2">
    <source>
        <dbReference type="ARBA" id="ARBA00004173"/>
    </source>
</evidence>
<accession>A0A7R8W558</accession>
<dbReference type="GO" id="GO:0046872">
    <property type="term" value="F:metal ion binding"/>
    <property type="evidence" value="ECO:0007669"/>
    <property type="project" value="UniProtKB-KW"/>
</dbReference>
<evidence type="ECO:0000313" key="19">
    <source>
        <dbReference type="EMBL" id="CAD7223891.1"/>
    </source>
</evidence>
<evidence type="ECO:0000256" key="7">
    <source>
        <dbReference type="ARBA" id="ARBA00022946"/>
    </source>
</evidence>
<organism evidence="19">
    <name type="scientific">Cyprideis torosa</name>
    <dbReference type="NCBI Taxonomy" id="163714"/>
    <lineage>
        <taxon>Eukaryota</taxon>
        <taxon>Metazoa</taxon>
        <taxon>Ecdysozoa</taxon>
        <taxon>Arthropoda</taxon>
        <taxon>Crustacea</taxon>
        <taxon>Oligostraca</taxon>
        <taxon>Ostracoda</taxon>
        <taxon>Podocopa</taxon>
        <taxon>Podocopida</taxon>
        <taxon>Cytherocopina</taxon>
        <taxon>Cytheroidea</taxon>
        <taxon>Cytherideidae</taxon>
        <taxon>Cyprideis</taxon>
    </lineage>
</organism>
<reference evidence="19" key="1">
    <citation type="submission" date="2020-11" db="EMBL/GenBank/DDBJ databases">
        <authorList>
            <person name="Tran Van P."/>
        </authorList>
    </citation>
    <scope>NUCLEOTIDE SEQUENCE</scope>
</reference>
<keyword evidence="7" id="KW-0809">Transit peptide</keyword>
<evidence type="ECO:0000256" key="3">
    <source>
        <dbReference type="ARBA" id="ARBA00007787"/>
    </source>
</evidence>
<dbReference type="GO" id="GO:0051537">
    <property type="term" value="F:2 iron, 2 sulfur cluster binding"/>
    <property type="evidence" value="ECO:0007669"/>
    <property type="project" value="UniProtKB-KW"/>
</dbReference>
<dbReference type="PRINTS" id="PR00160">
    <property type="entry name" value="GLUTAREDOXIN"/>
</dbReference>
<dbReference type="Gene3D" id="3.40.30.10">
    <property type="entry name" value="Glutaredoxin"/>
    <property type="match status" value="1"/>
</dbReference>
<gene>
    <name evidence="19" type="ORF">CTOB1V02_LOCUS1865</name>
</gene>
<evidence type="ECO:0000256" key="9">
    <source>
        <dbReference type="ARBA" id="ARBA00023004"/>
    </source>
</evidence>
<keyword evidence="13" id="KW-0318">Glutathionylation</keyword>
<name>A0A7R8W558_9CRUS</name>
<comment type="subunit">
    <text evidence="16">Monomer; active form. Homodimer; inactive form. The homodimer is probably linked by 1 2Fe-2S cluster.</text>
</comment>
<evidence type="ECO:0000256" key="12">
    <source>
        <dbReference type="ARBA" id="ARBA00023157"/>
    </source>
</evidence>
<keyword evidence="5" id="KW-0001">2Fe-2S</keyword>
<proteinExistence type="inferred from homology"/>
<keyword evidence="6" id="KW-0479">Metal-binding</keyword>
<keyword evidence="10" id="KW-0411">Iron-sulfur</keyword>
<dbReference type="FunFam" id="3.40.30.10:FF:000026">
    <property type="entry name" value="Glutaredoxin 2"/>
    <property type="match status" value="1"/>
</dbReference>
<evidence type="ECO:0000256" key="6">
    <source>
        <dbReference type="ARBA" id="ARBA00022723"/>
    </source>
</evidence>
<keyword evidence="4" id="KW-0813">Transport</keyword>
<evidence type="ECO:0000259" key="18">
    <source>
        <dbReference type="Pfam" id="PF00462"/>
    </source>
</evidence>